<comment type="caution">
    <text evidence="10">The sequence shown here is derived from an EMBL/GenBank/DDBJ whole genome shotgun (WGS) entry which is preliminary data.</text>
</comment>
<keyword evidence="7" id="KW-0472">Membrane</keyword>
<evidence type="ECO:0000313" key="11">
    <source>
        <dbReference type="Proteomes" id="UP000277300"/>
    </source>
</evidence>
<evidence type="ECO:0000259" key="8">
    <source>
        <dbReference type="PROSITE" id="PS50203"/>
    </source>
</evidence>
<dbReference type="Proteomes" id="UP000277300">
    <property type="component" value="Unassembled WGS sequence"/>
</dbReference>
<evidence type="ECO:0000256" key="3">
    <source>
        <dbReference type="ARBA" id="ARBA00022801"/>
    </source>
</evidence>
<evidence type="ECO:0000313" key="9">
    <source>
        <dbReference type="EMBL" id="RLN59697.1"/>
    </source>
</evidence>
<dbReference type="GO" id="GO:0006508">
    <property type="term" value="P:proteolysis"/>
    <property type="evidence" value="ECO:0007669"/>
    <property type="project" value="UniProtKB-KW"/>
</dbReference>
<dbReference type="InterPro" id="IPR038765">
    <property type="entry name" value="Papain-like_cys_pep_sf"/>
</dbReference>
<comment type="similarity">
    <text evidence="1">Belongs to the peptidase C2 family.</text>
</comment>
<evidence type="ECO:0000256" key="2">
    <source>
        <dbReference type="ARBA" id="ARBA00022670"/>
    </source>
</evidence>
<evidence type="ECO:0000313" key="12">
    <source>
        <dbReference type="Proteomes" id="UP000284657"/>
    </source>
</evidence>
<dbReference type="AlphaFoldDB" id="A0A3F2S0J9"/>
<protein>
    <recommendedName>
        <fullName evidence="8">Calpain catalytic domain-containing protein</fullName>
    </recommendedName>
</protein>
<dbReference type="OrthoDB" id="268518at2759"/>
<gene>
    <name evidence="9" type="ORF">BBJ29_006533</name>
    <name evidence="10" type="ORF">BBP00_00001847</name>
</gene>
<feature type="transmembrane region" description="Helical" evidence="7">
    <location>
        <begin position="216"/>
        <end position="235"/>
    </location>
</feature>
<name>A0A3F2S0J9_9STRA</name>
<keyword evidence="2" id="KW-0645">Protease</keyword>
<keyword evidence="7" id="KW-1133">Transmembrane helix</keyword>
<comment type="caution">
    <text evidence="5">Lacks conserved residue(s) required for the propagation of feature annotation.</text>
</comment>
<dbReference type="PANTHER" id="PTHR10183:SF379">
    <property type="entry name" value="CALPAIN-5"/>
    <property type="match status" value="1"/>
</dbReference>
<dbReference type="PROSITE" id="PS50203">
    <property type="entry name" value="CALPAIN_CAT"/>
    <property type="match status" value="1"/>
</dbReference>
<dbReference type="Pfam" id="PF00648">
    <property type="entry name" value="Peptidase_C2"/>
    <property type="match status" value="1"/>
</dbReference>
<accession>A0A3F2S0J9</accession>
<dbReference type="GO" id="GO:0004198">
    <property type="term" value="F:calcium-dependent cysteine-type endopeptidase activity"/>
    <property type="evidence" value="ECO:0007669"/>
    <property type="project" value="InterPro"/>
</dbReference>
<evidence type="ECO:0000256" key="6">
    <source>
        <dbReference type="SAM" id="MobiDB-lite"/>
    </source>
</evidence>
<dbReference type="PANTHER" id="PTHR10183">
    <property type="entry name" value="CALPAIN"/>
    <property type="match status" value="1"/>
</dbReference>
<dbReference type="EMBL" id="MBDO02000028">
    <property type="protein sequence ID" value="RLN67064.1"/>
    <property type="molecule type" value="Genomic_DNA"/>
</dbReference>
<evidence type="ECO:0000256" key="7">
    <source>
        <dbReference type="SAM" id="Phobius"/>
    </source>
</evidence>
<dbReference type="InterPro" id="IPR001300">
    <property type="entry name" value="Peptidase_C2_calpain_cat"/>
</dbReference>
<sequence length="237" mass="26446">MCAAMKDDAVVDLHALQEELKKLGISVVSGRQNTVISVKIKGLAGRALMHDRVPVFGFTDKKAGKPYFARCRNPNELWVSLLEKAYAKLHGSYETLIGGFVDCALNDLTGMCSEQIILKEEFPGFSENPYAPAKPQQKTGPWSDSSEERAKNEDAIEKYFKILKRTVGANAEKRVFMTINAKGKVGVDEISQEEIVEINANDGTFFMSFEAWMQSFTHFFAGIGTTIFFCNIFYISV</sequence>
<organism evidence="10 11">
    <name type="scientific">Phytophthora kernoviae</name>
    <dbReference type="NCBI Taxonomy" id="325452"/>
    <lineage>
        <taxon>Eukaryota</taxon>
        <taxon>Sar</taxon>
        <taxon>Stramenopiles</taxon>
        <taxon>Oomycota</taxon>
        <taxon>Peronosporomycetes</taxon>
        <taxon>Peronosporales</taxon>
        <taxon>Peronosporaceae</taxon>
        <taxon>Phytophthora</taxon>
    </lineage>
</organism>
<evidence type="ECO:0000256" key="4">
    <source>
        <dbReference type="ARBA" id="ARBA00022807"/>
    </source>
</evidence>
<dbReference type="SUPFAM" id="SSF54001">
    <property type="entry name" value="Cysteine proteinases"/>
    <property type="match status" value="1"/>
</dbReference>
<keyword evidence="3" id="KW-0378">Hydrolase</keyword>
<dbReference type="PRINTS" id="PR00704">
    <property type="entry name" value="CALPAIN"/>
</dbReference>
<evidence type="ECO:0000256" key="1">
    <source>
        <dbReference type="ARBA" id="ARBA00007623"/>
    </source>
</evidence>
<evidence type="ECO:0000256" key="5">
    <source>
        <dbReference type="PROSITE-ProRule" id="PRU00239"/>
    </source>
</evidence>
<evidence type="ECO:0000313" key="10">
    <source>
        <dbReference type="EMBL" id="RLN67064.1"/>
    </source>
</evidence>
<dbReference type="Gene3D" id="3.90.70.10">
    <property type="entry name" value="Cysteine proteinases"/>
    <property type="match status" value="1"/>
</dbReference>
<keyword evidence="4" id="KW-0788">Thiol protease</keyword>
<dbReference type="EMBL" id="MBAD02001024">
    <property type="protein sequence ID" value="RLN59697.1"/>
    <property type="molecule type" value="Genomic_DNA"/>
</dbReference>
<feature type="region of interest" description="Disordered" evidence="6">
    <location>
        <begin position="129"/>
        <end position="148"/>
    </location>
</feature>
<dbReference type="Proteomes" id="UP000284657">
    <property type="component" value="Unassembled WGS sequence"/>
</dbReference>
<proteinExistence type="inferred from homology"/>
<reference evidence="11 12" key="1">
    <citation type="submission" date="2018-07" db="EMBL/GenBank/DDBJ databases">
        <title>Genome sequencing of oomycete isolates from Chile give support for New Zealand origin for Phytophthora kernoviae and make available the first Nothophytophthora sp. genome.</title>
        <authorList>
            <person name="Studholme D.J."/>
            <person name="Sanfuentes E."/>
            <person name="Panda P."/>
            <person name="Hill R."/>
            <person name="Sambles C."/>
            <person name="Grant M."/>
            <person name="Williams N.M."/>
            <person name="Mcdougal R.L."/>
        </authorList>
    </citation>
    <scope>NUCLEOTIDE SEQUENCE [LARGE SCALE GENOMIC DNA]</scope>
    <source>
        <strain evidence="10">Chile6</strain>
        <strain evidence="9">Chile7</strain>
    </source>
</reference>
<feature type="domain" description="Calpain catalytic" evidence="8">
    <location>
        <begin position="48"/>
        <end position="127"/>
    </location>
</feature>
<keyword evidence="7" id="KW-0812">Transmembrane</keyword>
<dbReference type="InterPro" id="IPR022684">
    <property type="entry name" value="Calpain_cysteine_protease"/>
</dbReference>